<name>A0ACC3S528_9PEZI</name>
<protein>
    <submittedName>
        <fullName evidence="1">Uncharacterized protein</fullName>
    </submittedName>
</protein>
<reference evidence="1" key="1">
    <citation type="submission" date="2024-02" db="EMBL/GenBank/DDBJ databases">
        <title>Metagenome Assembled Genome of Zalaria obscura JY119.</title>
        <authorList>
            <person name="Vighnesh L."/>
            <person name="Jagadeeshwari U."/>
            <person name="Venkata Ramana C."/>
            <person name="Sasikala C."/>
        </authorList>
    </citation>
    <scope>NUCLEOTIDE SEQUENCE</scope>
    <source>
        <strain evidence="1">JY119</strain>
    </source>
</reference>
<dbReference type="Proteomes" id="UP001320706">
    <property type="component" value="Unassembled WGS sequence"/>
</dbReference>
<dbReference type="EMBL" id="JAMKPW020000042">
    <property type="protein sequence ID" value="KAK8195940.1"/>
    <property type="molecule type" value="Genomic_DNA"/>
</dbReference>
<accession>A0ACC3S528</accession>
<sequence length="434" mass="47405">MSPNIAIIGGGPAGCCLAVLLSKSPDPPSFTVFESDSAPNYRAQGGTLDLHEKTGLMAMRRMGLYSAFESKARYDGEAIGIADRDLRFYVKRGGSKGGSDSHGRPEIDRKDLREILINALPEGCVRWGHRLQKIDEKGVLHFKSGQTAGPFDLVIGADGAWSKIRPLLSSEKPVYSGVSGIRIGISNAAETHPDLYALVNRGSLFAYGTTAYGENGSVLTQQLSDGSLNTACYAHKPEDWLKDAGFDPTNLEETEGALLKEYEGWHPQLRKLLQVADQDPWAAGLYMLPIGHSWPHKKGFTCLGDAAHLMTPFAGEGVNLALADSVALADAIIAACNSSDPDALDKEVAKFEREMVERSTPVQQLTYDAMTLKYFTPGAPETTIEKYVCLMVGDQLPWFLRPVFSVAVYGYFGWFKWMYPAKSETTCMKASKSR</sequence>
<keyword evidence="2" id="KW-1185">Reference proteome</keyword>
<evidence type="ECO:0000313" key="1">
    <source>
        <dbReference type="EMBL" id="KAK8195940.1"/>
    </source>
</evidence>
<comment type="caution">
    <text evidence="1">The sequence shown here is derived from an EMBL/GenBank/DDBJ whole genome shotgun (WGS) entry which is preliminary data.</text>
</comment>
<organism evidence="1 2">
    <name type="scientific">Zalaria obscura</name>
    <dbReference type="NCBI Taxonomy" id="2024903"/>
    <lineage>
        <taxon>Eukaryota</taxon>
        <taxon>Fungi</taxon>
        <taxon>Dikarya</taxon>
        <taxon>Ascomycota</taxon>
        <taxon>Pezizomycotina</taxon>
        <taxon>Dothideomycetes</taxon>
        <taxon>Dothideomycetidae</taxon>
        <taxon>Dothideales</taxon>
        <taxon>Zalariaceae</taxon>
        <taxon>Zalaria</taxon>
    </lineage>
</organism>
<proteinExistence type="predicted"/>
<gene>
    <name evidence="1" type="ORF">M8818_007091</name>
</gene>
<evidence type="ECO:0000313" key="2">
    <source>
        <dbReference type="Proteomes" id="UP001320706"/>
    </source>
</evidence>